<dbReference type="InterPro" id="IPR030827">
    <property type="entry name" value="Myo_inos_IolG"/>
</dbReference>
<dbReference type="PANTHER" id="PTHR42840:SF3">
    <property type="entry name" value="BINDING ROSSMANN FOLD OXIDOREDUCTASE, PUTATIVE (AFU_ORTHOLOGUE AFUA_2G10240)-RELATED"/>
    <property type="match status" value="1"/>
</dbReference>
<feature type="domain" description="GFO/IDH/MocA-like oxidoreductase" evidence="4">
    <location>
        <begin position="125"/>
        <end position="245"/>
    </location>
</feature>
<dbReference type="InterPro" id="IPR036291">
    <property type="entry name" value="NAD(P)-bd_dom_sf"/>
</dbReference>
<dbReference type="Gene3D" id="3.40.50.720">
    <property type="entry name" value="NAD(P)-binding Rossmann-like Domain"/>
    <property type="match status" value="1"/>
</dbReference>
<accession>A0ABV5J9M9</accession>
<dbReference type="EC" id="1.1.1.18" evidence="5"/>
<dbReference type="SUPFAM" id="SSF51735">
    <property type="entry name" value="NAD(P)-binding Rossmann-fold domains"/>
    <property type="match status" value="1"/>
</dbReference>
<comment type="caution">
    <text evidence="5">The sequence shown here is derived from an EMBL/GenBank/DDBJ whole genome shotgun (WGS) entry which is preliminary data.</text>
</comment>
<keyword evidence="6" id="KW-1185">Reference proteome</keyword>
<evidence type="ECO:0000256" key="2">
    <source>
        <dbReference type="ARBA" id="ARBA00023002"/>
    </source>
</evidence>
<dbReference type="GO" id="GO:0050112">
    <property type="term" value="F:inositol 2-dehydrogenase (NAD+) activity"/>
    <property type="evidence" value="ECO:0007669"/>
    <property type="project" value="UniProtKB-EC"/>
</dbReference>
<dbReference type="PANTHER" id="PTHR42840">
    <property type="entry name" value="NAD(P)-BINDING ROSSMANN-FOLD SUPERFAMILY PROTEIN-RELATED"/>
    <property type="match status" value="1"/>
</dbReference>
<organism evidence="5 6">
    <name type="scientific">Echinicola jeungdonensis</name>
    <dbReference type="NCBI Taxonomy" id="709343"/>
    <lineage>
        <taxon>Bacteria</taxon>
        <taxon>Pseudomonadati</taxon>
        <taxon>Bacteroidota</taxon>
        <taxon>Cytophagia</taxon>
        <taxon>Cytophagales</taxon>
        <taxon>Cyclobacteriaceae</taxon>
        <taxon>Echinicola</taxon>
    </lineage>
</organism>
<evidence type="ECO:0000259" key="4">
    <source>
        <dbReference type="Pfam" id="PF22725"/>
    </source>
</evidence>
<comment type="similarity">
    <text evidence="1">Belongs to the Gfo/Idh/MocA family.</text>
</comment>
<sequence length="347" mass="38599">MKKINIGIIGLGRIGQIHFSNLKYCIPNANLVMVADPQKAGEFNGVPIGTAEEVINHEKIEAVVICSPTDTHSVYIEKCALAGKDIFCEKPHDLSLERVVCTLESVKKAEVKLMLGFNRRFDGNFKKIQQLVAQNKIGDPTILKITSRDPGPPPLEYLKSSGGMFMDMSIHDFDMARFIMGKEVEKVYASAGVFSSNDVKEAGDIDTAIITLTFIDGSMAVIDNCRKAVYGYDQRLEVFGNKGMAQIDNNKHDTHLFFDQSGSHGALPLDFFMDRYVDSYKNEMERFVEALCKDEPVPVNGQDGLEAMMIALAANLSVAEGRPVMLSEIMKMNRVKQEEMVNRSIEK</sequence>
<feature type="domain" description="Gfo/Idh/MocA-like oxidoreductase N-terminal" evidence="3">
    <location>
        <begin position="4"/>
        <end position="117"/>
    </location>
</feature>
<dbReference type="EMBL" id="JBHMEW010000068">
    <property type="protein sequence ID" value="MFB9213540.1"/>
    <property type="molecule type" value="Genomic_DNA"/>
</dbReference>
<evidence type="ECO:0000313" key="6">
    <source>
        <dbReference type="Proteomes" id="UP001589654"/>
    </source>
</evidence>
<dbReference type="Gene3D" id="3.30.360.10">
    <property type="entry name" value="Dihydrodipicolinate Reductase, domain 2"/>
    <property type="match status" value="1"/>
</dbReference>
<protein>
    <submittedName>
        <fullName evidence="5">Inositol 2-dehydrogenase</fullName>
        <ecNumber evidence="5">1.1.1.18</ecNumber>
    </submittedName>
</protein>
<evidence type="ECO:0000256" key="1">
    <source>
        <dbReference type="ARBA" id="ARBA00010928"/>
    </source>
</evidence>
<dbReference type="InterPro" id="IPR000683">
    <property type="entry name" value="Gfo/Idh/MocA-like_OxRdtase_N"/>
</dbReference>
<dbReference type="Pfam" id="PF01408">
    <property type="entry name" value="GFO_IDH_MocA"/>
    <property type="match status" value="1"/>
</dbReference>
<evidence type="ECO:0000259" key="3">
    <source>
        <dbReference type="Pfam" id="PF01408"/>
    </source>
</evidence>
<dbReference type="Pfam" id="PF22725">
    <property type="entry name" value="GFO_IDH_MocA_C3"/>
    <property type="match status" value="1"/>
</dbReference>
<gene>
    <name evidence="5" type="primary">iolG</name>
    <name evidence="5" type="ORF">ACFFUR_17110</name>
</gene>
<keyword evidence="2 5" id="KW-0560">Oxidoreductase</keyword>
<dbReference type="RefSeq" id="WP_290248915.1">
    <property type="nucleotide sequence ID" value="NZ_JAUFQT010000002.1"/>
</dbReference>
<reference evidence="5 6" key="1">
    <citation type="submission" date="2024-09" db="EMBL/GenBank/DDBJ databases">
        <authorList>
            <person name="Sun Q."/>
            <person name="Mori K."/>
        </authorList>
    </citation>
    <scope>NUCLEOTIDE SEQUENCE [LARGE SCALE GENOMIC DNA]</scope>
    <source>
        <strain evidence="5 6">CECT 7682</strain>
    </source>
</reference>
<evidence type="ECO:0000313" key="5">
    <source>
        <dbReference type="EMBL" id="MFB9213540.1"/>
    </source>
</evidence>
<dbReference type="NCBIfam" id="TIGR04380">
    <property type="entry name" value="myo_inos_iolG"/>
    <property type="match status" value="1"/>
</dbReference>
<proteinExistence type="inferred from homology"/>
<dbReference type="InterPro" id="IPR055170">
    <property type="entry name" value="GFO_IDH_MocA-like_dom"/>
</dbReference>
<name>A0ABV5J9M9_9BACT</name>
<dbReference type="Proteomes" id="UP001589654">
    <property type="component" value="Unassembled WGS sequence"/>
</dbReference>
<dbReference type="SUPFAM" id="SSF55347">
    <property type="entry name" value="Glyceraldehyde-3-phosphate dehydrogenase-like, C-terminal domain"/>
    <property type="match status" value="1"/>
</dbReference>